<comment type="caution">
    <text evidence="4">The sequence shown here is derived from an EMBL/GenBank/DDBJ whole genome shotgun (WGS) entry which is preliminary data.</text>
</comment>
<dbReference type="SMART" id="SM00530">
    <property type="entry name" value="HTH_XRE"/>
    <property type="match status" value="1"/>
</dbReference>
<dbReference type="OrthoDB" id="7062584at2"/>
<dbReference type="EMBL" id="PVNG01000016">
    <property type="protein sequence ID" value="PRX60831.1"/>
    <property type="molecule type" value="Genomic_DNA"/>
</dbReference>
<evidence type="ECO:0000313" key="5">
    <source>
        <dbReference type="Proteomes" id="UP000238312"/>
    </source>
</evidence>
<dbReference type="PANTHER" id="PTHR46797">
    <property type="entry name" value="HTH-TYPE TRANSCRIPTIONAL REGULATOR"/>
    <property type="match status" value="1"/>
</dbReference>
<protein>
    <submittedName>
        <fullName evidence="4">Helix-turn-helix protein</fullName>
    </submittedName>
</protein>
<evidence type="ECO:0000256" key="2">
    <source>
        <dbReference type="SAM" id="MobiDB-lite"/>
    </source>
</evidence>
<gene>
    <name evidence="4" type="ORF">B0I32_116222</name>
</gene>
<evidence type="ECO:0000313" key="4">
    <source>
        <dbReference type="EMBL" id="PRX60831.1"/>
    </source>
</evidence>
<dbReference type="AlphaFoldDB" id="A0A2T0MRF3"/>
<dbReference type="PROSITE" id="PS50943">
    <property type="entry name" value="HTH_CROC1"/>
    <property type="match status" value="1"/>
</dbReference>
<keyword evidence="5" id="KW-1185">Reference proteome</keyword>
<dbReference type="GO" id="GO:0005829">
    <property type="term" value="C:cytosol"/>
    <property type="evidence" value="ECO:0007669"/>
    <property type="project" value="TreeGrafter"/>
</dbReference>
<evidence type="ECO:0000259" key="3">
    <source>
        <dbReference type="PROSITE" id="PS50943"/>
    </source>
</evidence>
<sequence>MTGTGDLGRRIIHHRERLGLTQEQVAERADMSPGYLKYLEENADNPDTGALFRLADALDTTTDELLGGGQDRPPGQGPATAHPRLEAMDEAECLRLIEPGGIGRVAFNGSYGPTVLPVNYTMHDGAIVFVTAVGGAMDQDLRTGTEGVELVIAFQIDNIDEANREGWSVLVQGPAHHVPEEEAASVAGAEVTPWAGGDRKLFIRIIPQRVTGRRIHAM</sequence>
<dbReference type="InterPro" id="IPR010982">
    <property type="entry name" value="Lambda_DNA-bd_dom_sf"/>
</dbReference>
<dbReference type="Pfam" id="PF01381">
    <property type="entry name" value="HTH_3"/>
    <property type="match status" value="1"/>
</dbReference>
<accession>A0A2T0MRF3</accession>
<feature type="domain" description="HTH cro/C1-type" evidence="3">
    <location>
        <begin position="11"/>
        <end position="65"/>
    </location>
</feature>
<dbReference type="Proteomes" id="UP000238312">
    <property type="component" value="Unassembled WGS sequence"/>
</dbReference>
<proteinExistence type="predicted"/>
<dbReference type="SUPFAM" id="SSF50475">
    <property type="entry name" value="FMN-binding split barrel"/>
    <property type="match status" value="1"/>
</dbReference>
<dbReference type="Pfam" id="PF12900">
    <property type="entry name" value="Pyridox_ox_2"/>
    <property type="match status" value="1"/>
</dbReference>
<dbReference type="Gene3D" id="1.10.260.40">
    <property type="entry name" value="lambda repressor-like DNA-binding domains"/>
    <property type="match status" value="1"/>
</dbReference>
<dbReference type="InterPro" id="IPR012349">
    <property type="entry name" value="Split_barrel_FMN-bd"/>
</dbReference>
<dbReference type="InterPro" id="IPR024747">
    <property type="entry name" value="Pyridox_Oxase-rel"/>
</dbReference>
<organism evidence="4 5">
    <name type="scientific">Nonomuraea fuscirosea</name>
    <dbReference type="NCBI Taxonomy" id="1291556"/>
    <lineage>
        <taxon>Bacteria</taxon>
        <taxon>Bacillati</taxon>
        <taxon>Actinomycetota</taxon>
        <taxon>Actinomycetes</taxon>
        <taxon>Streptosporangiales</taxon>
        <taxon>Streptosporangiaceae</taxon>
        <taxon>Nonomuraea</taxon>
    </lineage>
</organism>
<evidence type="ECO:0000256" key="1">
    <source>
        <dbReference type="ARBA" id="ARBA00023125"/>
    </source>
</evidence>
<name>A0A2T0MRF3_9ACTN</name>
<dbReference type="GO" id="GO:0003677">
    <property type="term" value="F:DNA binding"/>
    <property type="evidence" value="ECO:0007669"/>
    <property type="project" value="UniProtKB-KW"/>
</dbReference>
<dbReference type="InterPro" id="IPR001387">
    <property type="entry name" value="Cro/C1-type_HTH"/>
</dbReference>
<dbReference type="SUPFAM" id="SSF47413">
    <property type="entry name" value="lambda repressor-like DNA-binding domains"/>
    <property type="match status" value="1"/>
</dbReference>
<dbReference type="CDD" id="cd00093">
    <property type="entry name" value="HTH_XRE"/>
    <property type="match status" value="1"/>
</dbReference>
<dbReference type="GO" id="GO:0003700">
    <property type="term" value="F:DNA-binding transcription factor activity"/>
    <property type="evidence" value="ECO:0007669"/>
    <property type="project" value="TreeGrafter"/>
</dbReference>
<dbReference type="PANTHER" id="PTHR46797:SF1">
    <property type="entry name" value="METHYLPHOSPHONATE SYNTHASE"/>
    <property type="match status" value="1"/>
</dbReference>
<reference evidence="4 5" key="1">
    <citation type="submission" date="2018-03" db="EMBL/GenBank/DDBJ databases">
        <title>Genomic Encyclopedia of Type Strains, Phase III (KMG-III): the genomes of soil and plant-associated and newly described type strains.</title>
        <authorList>
            <person name="Whitman W."/>
        </authorList>
    </citation>
    <scope>NUCLEOTIDE SEQUENCE [LARGE SCALE GENOMIC DNA]</scope>
    <source>
        <strain evidence="4 5">CGMCC 4.7104</strain>
    </source>
</reference>
<dbReference type="Gene3D" id="2.30.110.10">
    <property type="entry name" value="Electron Transport, Fmn-binding Protein, Chain A"/>
    <property type="match status" value="1"/>
</dbReference>
<dbReference type="RefSeq" id="WP_106246794.1">
    <property type="nucleotide sequence ID" value="NZ_JBFAIB010000041.1"/>
</dbReference>
<dbReference type="InterPro" id="IPR050807">
    <property type="entry name" value="TransReg_Diox_bact_type"/>
</dbReference>
<feature type="region of interest" description="Disordered" evidence="2">
    <location>
        <begin position="63"/>
        <end position="82"/>
    </location>
</feature>
<keyword evidence="1" id="KW-0238">DNA-binding</keyword>